<name>A0A9Y2ILT0_9PSEU</name>
<dbReference type="PANTHER" id="PTHR32125">
    <property type="entry name" value="2-C-METHYL-D-ERYTHRITOL 4-PHOSPHATE CYTIDYLYLTRANSFERASE, CHLOROPLASTIC"/>
    <property type="match status" value="1"/>
</dbReference>
<gene>
    <name evidence="3" type="ORF">QRX50_11695</name>
</gene>
<organism evidence="3 4">
    <name type="scientific">Amycolatopsis carbonis</name>
    <dbReference type="NCBI Taxonomy" id="715471"/>
    <lineage>
        <taxon>Bacteria</taxon>
        <taxon>Bacillati</taxon>
        <taxon>Actinomycetota</taxon>
        <taxon>Actinomycetes</taxon>
        <taxon>Pseudonocardiales</taxon>
        <taxon>Pseudonocardiaceae</taxon>
        <taxon>Amycolatopsis</taxon>
    </lineage>
</organism>
<dbReference type="AlphaFoldDB" id="A0A9Y2ILT0"/>
<dbReference type="EMBL" id="CP127294">
    <property type="protein sequence ID" value="WIX81366.1"/>
    <property type="molecule type" value="Genomic_DNA"/>
</dbReference>
<keyword evidence="4" id="KW-1185">Reference proteome</keyword>
<dbReference type="InterPro" id="IPR050088">
    <property type="entry name" value="IspD/TarI_cytidylyltransf_bact"/>
</dbReference>
<dbReference type="GO" id="GO:0050518">
    <property type="term" value="F:2-C-methyl-D-erythritol 4-phosphate cytidylyltransferase activity"/>
    <property type="evidence" value="ECO:0007669"/>
    <property type="project" value="TreeGrafter"/>
</dbReference>
<dbReference type="PANTHER" id="PTHR32125:SF4">
    <property type="entry name" value="2-C-METHYL-D-ERYTHRITOL 4-PHOSPHATE CYTIDYLYLTRANSFERASE, CHLOROPLASTIC"/>
    <property type="match status" value="1"/>
</dbReference>
<dbReference type="Proteomes" id="UP001236014">
    <property type="component" value="Chromosome"/>
</dbReference>
<evidence type="ECO:0000256" key="2">
    <source>
        <dbReference type="ARBA" id="ARBA00022695"/>
    </source>
</evidence>
<dbReference type="SUPFAM" id="SSF53448">
    <property type="entry name" value="Nucleotide-diphospho-sugar transferases"/>
    <property type="match status" value="1"/>
</dbReference>
<keyword evidence="2 3" id="KW-0548">Nucleotidyltransferase</keyword>
<dbReference type="KEGG" id="acab:QRX50_11695"/>
<reference evidence="3 4" key="1">
    <citation type="submission" date="2023-06" db="EMBL/GenBank/DDBJ databases">
        <authorList>
            <person name="Oyuntsetseg B."/>
            <person name="Kim S.B."/>
        </authorList>
    </citation>
    <scope>NUCLEOTIDE SEQUENCE [LARGE SCALE GENOMIC DNA]</scope>
    <source>
        <strain evidence="3 4">2-15</strain>
    </source>
</reference>
<sequence length="223" mass="23264">MNQQVQSVAFVTVAHHTADEERALTTVNGEVLLKHTVRGLLDTPELDLVVVSAPTRCAESFSDALADLVPGLSDRCRFVPGASLRQVFPAVEPSLSPDAVVLVHDALRAFTPQRTFREVLTTVREGASVVVPVLPMADTVKATDAGLITATVDRDGLRTAQTPVGFSLDAFRAALASSPTPGLDSVAGATTVPGDPDAMRVASAFELTLAEALVAGGDQEAPL</sequence>
<protein>
    <submittedName>
        <fullName evidence="3">2-C-methyl-D-erythritol 4-phosphate cytidylyltransferase</fullName>
    </submittedName>
</protein>
<dbReference type="RefSeq" id="WP_285971964.1">
    <property type="nucleotide sequence ID" value="NZ_CP127294.1"/>
</dbReference>
<evidence type="ECO:0000256" key="1">
    <source>
        <dbReference type="ARBA" id="ARBA00022679"/>
    </source>
</evidence>
<evidence type="ECO:0000313" key="3">
    <source>
        <dbReference type="EMBL" id="WIX81366.1"/>
    </source>
</evidence>
<dbReference type="Gene3D" id="3.90.550.10">
    <property type="entry name" value="Spore Coat Polysaccharide Biosynthesis Protein SpsA, Chain A"/>
    <property type="match status" value="1"/>
</dbReference>
<dbReference type="Pfam" id="PF01128">
    <property type="entry name" value="IspD"/>
    <property type="match status" value="1"/>
</dbReference>
<proteinExistence type="predicted"/>
<dbReference type="InterPro" id="IPR029044">
    <property type="entry name" value="Nucleotide-diphossugar_trans"/>
</dbReference>
<accession>A0A9Y2ILT0</accession>
<dbReference type="InterPro" id="IPR034683">
    <property type="entry name" value="IspD/TarI"/>
</dbReference>
<keyword evidence="1" id="KW-0808">Transferase</keyword>
<evidence type="ECO:0000313" key="4">
    <source>
        <dbReference type="Proteomes" id="UP001236014"/>
    </source>
</evidence>